<reference evidence="11" key="2">
    <citation type="submission" date="2020-06" db="EMBL/GenBank/DDBJ databases">
        <authorList>
            <person name="Sheffer M."/>
        </authorList>
    </citation>
    <scope>NUCLEOTIDE SEQUENCE</scope>
</reference>
<dbReference type="InterPro" id="IPR002018">
    <property type="entry name" value="CarbesteraseB"/>
</dbReference>
<evidence type="ECO:0000256" key="8">
    <source>
        <dbReference type="ARBA" id="ARBA00048484"/>
    </source>
</evidence>
<evidence type="ECO:0000256" key="5">
    <source>
        <dbReference type="ARBA" id="ARBA00022867"/>
    </source>
</evidence>
<accession>A0A8T0EF17</accession>
<reference evidence="11" key="1">
    <citation type="journal article" date="2020" name="bioRxiv">
        <title>Chromosome-level reference genome of the European wasp spider Argiope bruennichi: a resource for studies on range expansion and evolutionary adaptation.</title>
        <authorList>
            <person name="Sheffer M.M."/>
            <person name="Hoppe A."/>
            <person name="Krehenwinkel H."/>
            <person name="Uhl G."/>
            <person name="Kuss A.W."/>
            <person name="Jensen L."/>
            <person name="Jensen C."/>
            <person name="Gillespie R.G."/>
            <person name="Hoff K.J."/>
            <person name="Prost S."/>
        </authorList>
    </citation>
    <scope>NUCLEOTIDE SEQUENCE</scope>
</reference>
<dbReference type="GO" id="GO:0005615">
    <property type="term" value="C:extracellular space"/>
    <property type="evidence" value="ECO:0007669"/>
    <property type="project" value="TreeGrafter"/>
</dbReference>
<comment type="catalytic activity">
    <reaction evidence="8">
        <text>acetylcholine + H2O = choline + acetate + H(+)</text>
        <dbReference type="Rhea" id="RHEA:17561"/>
        <dbReference type="ChEBI" id="CHEBI:15354"/>
        <dbReference type="ChEBI" id="CHEBI:15355"/>
        <dbReference type="ChEBI" id="CHEBI:15377"/>
        <dbReference type="ChEBI" id="CHEBI:15378"/>
        <dbReference type="ChEBI" id="CHEBI:30089"/>
        <dbReference type="EC" id="3.1.1.7"/>
    </reaction>
</comment>
<dbReference type="PROSITE" id="PS00941">
    <property type="entry name" value="CARBOXYLESTERASE_B_2"/>
    <property type="match status" value="1"/>
</dbReference>
<dbReference type="EMBL" id="JABXBU010002228">
    <property type="protein sequence ID" value="KAF8771439.1"/>
    <property type="molecule type" value="Genomic_DNA"/>
</dbReference>
<sequence length="543" mass="61543">MKIISLICLVCFFWHAACDKSVTLVKTRSGPIEGKVSSDWGTPVKQFLGIPYATPPVGELRFKKPIPIKPWKNAIKATQNGPACIQYTKSPFMWYDSESGKSEDCLYLNIFTPISAKKGSDLAVIFFIHGGGFTFGSNRKKIYDGSGLVLQGNVIVVTINYRLGLFGFLTSDSEDAPGNAGLYDMVMALHWIHDNIEFFGGDKNRITVHGQNAGSLATSLLCVSPLTKGLFSRAILESASATFLKYNQKQANLNFSQQIAKAVGCASHQQTITSDSKNIVNCLREKNATYLAEVQWTFIPHDFLSFFPQYGDEILPTNAADDIRNGKFHDVPLLIGNDKDEGSFQITTRNPQTFGFFGEKDTKINKTQGEVMIRGYFKNFTHPEKYVKHYLGNVPNNELDLIRRQVYTASGDYTILCHTVYFAESYAKKGNDVYFYFFVHRPSNSEWASWMGTTDFDEVEFVFGRPVRKPWRYPSEERSLSFKLLNIWTHFANYGYPSDTFKWPKYSIQNHTYVVIDTDFKGDRFGTGPHLDNCNVMRDYYGF</sequence>
<keyword evidence="3" id="KW-0719">Serine esterase</keyword>
<evidence type="ECO:0000256" key="1">
    <source>
        <dbReference type="ARBA" id="ARBA00005964"/>
    </source>
</evidence>
<keyword evidence="7" id="KW-0325">Glycoprotein</keyword>
<name>A0A8T0EF17_ARGBR</name>
<keyword evidence="5" id="KW-0531">Neurotransmitter degradation</keyword>
<dbReference type="PANTHER" id="PTHR43918">
    <property type="entry name" value="ACETYLCHOLINESTERASE"/>
    <property type="match status" value="1"/>
</dbReference>
<keyword evidence="9" id="KW-0732">Signal</keyword>
<dbReference type="SUPFAM" id="SSF53474">
    <property type="entry name" value="alpha/beta-Hydrolases"/>
    <property type="match status" value="1"/>
</dbReference>
<evidence type="ECO:0000256" key="9">
    <source>
        <dbReference type="SAM" id="SignalP"/>
    </source>
</evidence>
<dbReference type="InterPro" id="IPR029058">
    <property type="entry name" value="AB_hydrolase_fold"/>
</dbReference>
<evidence type="ECO:0000256" key="4">
    <source>
        <dbReference type="ARBA" id="ARBA00022801"/>
    </source>
</evidence>
<dbReference type="InterPro" id="IPR050654">
    <property type="entry name" value="AChE-related_enzymes"/>
</dbReference>
<dbReference type="InterPro" id="IPR000997">
    <property type="entry name" value="Cholinesterase"/>
</dbReference>
<evidence type="ECO:0000256" key="7">
    <source>
        <dbReference type="ARBA" id="ARBA00023180"/>
    </source>
</evidence>
<dbReference type="PANTHER" id="PTHR43918:SF4">
    <property type="entry name" value="CARBOXYLIC ESTER HYDROLASE"/>
    <property type="match status" value="1"/>
</dbReference>
<dbReference type="GO" id="GO:0019695">
    <property type="term" value="P:choline metabolic process"/>
    <property type="evidence" value="ECO:0007669"/>
    <property type="project" value="TreeGrafter"/>
</dbReference>
<feature type="signal peptide" evidence="9">
    <location>
        <begin position="1"/>
        <end position="18"/>
    </location>
</feature>
<evidence type="ECO:0000256" key="3">
    <source>
        <dbReference type="ARBA" id="ARBA00022487"/>
    </source>
</evidence>
<dbReference type="AlphaFoldDB" id="A0A8T0EF17"/>
<dbReference type="Proteomes" id="UP000807504">
    <property type="component" value="Unassembled WGS sequence"/>
</dbReference>
<dbReference type="EC" id="3.1.1.7" evidence="2"/>
<dbReference type="PRINTS" id="PR00878">
    <property type="entry name" value="CHOLNESTRASE"/>
</dbReference>
<dbReference type="FunFam" id="3.40.50.1820:FF:000029">
    <property type="entry name" value="Acetylcholinesterase"/>
    <property type="match status" value="1"/>
</dbReference>
<keyword evidence="6" id="KW-1015">Disulfide bond</keyword>
<gene>
    <name evidence="11" type="ORF">HNY73_018862</name>
</gene>
<dbReference type="GO" id="GO:0003990">
    <property type="term" value="F:acetylcholinesterase activity"/>
    <property type="evidence" value="ECO:0007669"/>
    <property type="project" value="UniProtKB-EC"/>
</dbReference>
<dbReference type="Gene3D" id="3.40.50.1820">
    <property type="entry name" value="alpha/beta hydrolase"/>
    <property type="match status" value="1"/>
</dbReference>
<feature type="chain" id="PRO_5035816220" description="acetylcholinesterase" evidence="9">
    <location>
        <begin position="19"/>
        <end position="543"/>
    </location>
</feature>
<evidence type="ECO:0000256" key="2">
    <source>
        <dbReference type="ARBA" id="ARBA00013276"/>
    </source>
</evidence>
<dbReference type="GO" id="GO:0005886">
    <property type="term" value="C:plasma membrane"/>
    <property type="evidence" value="ECO:0007669"/>
    <property type="project" value="TreeGrafter"/>
</dbReference>
<organism evidence="11 12">
    <name type="scientific">Argiope bruennichi</name>
    <name type="common">Wasp spider</name>
    <name type="synonym">Aranea bruennichi</name>
    <dbReference type="NCBI Taxonomy" id="94029"/>
    <lineage>
        <taxon>Eukaryota</taxon>
        <taxon>Metazoa</taxon>
        <taxon>Ecdysozoa</taxon>
        <taxon>Arthropoda</taxon>
        <taxon>Chelicerata</taxon>
        <taxon>Arachnida</taxon>
        <taxon>Araneae</taxon>
        <taxon>Araneomorphae</taxon>
        <taxon>Entelegynae</taxon>
        <taxon>Araneoidea</taxon>
        <taxon>Araneidae</taxon>
        <taxon>Argiope</taxon>
    </lineage>
</organism>
<dbReference type="InterPro" id="IPR019819">
    <property type="entry name" value="Carboxylesterase_B_CS"/>
</dbReference>
<proteinExistence type="inferred from homology"/>
<keyword evidence="12" id="KW-1185">Reference proteome</keyword>
<protein>
    <recommendedName>
        <fullName evidence="2">acetylcholinesterase</fullName>
        <ecNumber evidence="2">3.1.1.7</ecNumber>
    </recommendedName>
</protein>
<evidence type="ECO:0000256" key="6">
    <source>
        <dbReference type="ARBA" id="ARBA00023157"/>
    </source>
</evidence>
<keyword evidence="4" id="KW-0378">Hydrolase</keyword>
<comment type="similarity">
    <text evidence="1">Belongs to the type-B carboxylesterase/lipase family.</text>
</comment>
<dbReference type="GO" id="GO:0006581">
    <property type="term" value="P:acetylcholine catabolic process"/>
    <property type="evidence" value="ECO:0007669"/>
    <property type="project" value="TreeGrafter"/>
</dbReference>
<evidence type="ECO:0000313" key="11">
    <source>
        <dbReference type="EMBL" id="KAF8771439.1"/>
    </source>
</evidence>
<comment type="caution">
    <text evidence="11">The sequence shown here is derived from an EMBL/GenBank/DDBJ whole genome shotgun (WGS) entry which is preliminary data.</text>
</comment>
<evidence type="ECO:0000259" key="10">
    <source>
        <dbReference type="Pfam" id="PF00135"/>
    </source>
</evidence>
<dbReference type="Pfam" id="PF00135">
    <property type="entry name" value="COesterase"/>
    <property type="match status" value="1"/>
</dbReference>
<feature type="domain" description="Carboxylesterase type B" evidence="10">
    <location>
        <begin position="23"/>
        <end position="521"/>
    </location>
</feature>
<evidence type="ECO:0000313" key="12">
    <source>
        <dbReference type="Proteomes" id="UP000807504"/>
    </source>
</evidence>